<reference evidence="1 2" key="1">
    <citation type="journal article" date="2014" name="Genome Biol. Evol.">
        <title>The genome of the myxosporean Thelohanellus kitauei shows adaptations to nutrient acquisition within its fish host.</title>
        <authorList>
            <person name="Yang Y."/>
            <person name="Xiong J."/>
            <person name="Zhou Z."/>
            <person name="Huo F."/>
            <person name="Miao W."/>
            <person name="Ran C."/>
            <person name="Liu Y."/>
            <person name="Zhang J."/>
            <person name="Feng J."/>
            <person name="Wang M."/>
            <person name="Wang M."/>
            <person name="Wang L."/>
            <person name="Yao B."/>
        </authorList>
    </citation>
    <scope>NUCLEOTIDE SEQUENCE [LARGE SCALE GENOMIC DNA]</scope>
    <source>
        <strain evidence="1">Wuqing</strain>
    </source>
</reference>
<dbReference type="Proteomes" id="UP000031668">
    <property type="component" value="Unassembled WGS sequence"/>
</dbReference>
<dbReference type="AlphaFoldDB" id="A0A0C2MQK3"/>
<organism evidence="1 2">
    <name type="scientific">Thelohanellus kitauei</name>
    <name type="common">Myxosporean</name>
    <dbReference type="NCBI Taxonomy" id="669202"/>
    <lineage>
        <taxon>Eukaryota</taxon>
        <taxon>Metazoa</taxon>
        <taxon>Cnidaria</taxon>
        <taxon>Myxozoa</taxon>
        <taxon>Myxosporea</taxon>
        <taxon>Bivalvulida</taxon>
        <taxon>Platysporina</taxon>
        <taxon>Myxobolidae</taxon>
        <taxon>Thelohanellus</taxon>
    </lineage>
</organism>
<comment type="caution">
    <text evidence="1">The sequence shown here is derived from an EMBL/GenBank/DDBJ whole genome shotgun (WGS) entry which is preliminary data.</text>
</comment>
<accession>A0A0C2MQK3</accession>
<name>A0A0C2MQK3_THEKT</name>
<protein>
    <submittedName>
        <fullName evidence="1">Uncharacterized protein</fullName>
    </submittedName>
</protein>
<gene>
    <name evidence="1" type="ORF">RF11_14781</name>
</gene>
<keyword evidence="2" id="KW-1185">Reference proteome</keyword>
<sequence>MRGSNAQHMFLVYAPQGYHHYPPLVSYGTMGFSQKISSVNDVPQKWQNTKDRISLTWHNFGEFETSTHKVYMGGGYVGITSNRYRAISVPFENDIGKKTKFLSWVEL</sequence>
<evidence type="ECO:0000313" key="2">
    <source>
        <dbReference type="Proteomes" id="UP000031668"/>
    </source>
</evidence>
<dbReference type="EMBL" id="JWZT01002390">
    <property type="protein sequence ID" value="KII69521.1"/>
    <property type="molecule type" value="Genomic_DNA"/>
</dbReference>
<evidence type="ECO:0000313" key="1">
    <source>
        <dbReference type="EMBL" id="KII69521.1"/>
    </source>
</evidence>
<proteinExistence type="predicted"/>